<name>J9GEX5_9ZZZZ</name>
<proteinExistence type="predicted"/>
<evidence type="ECO:0000313" key="2">
    <source>
        <dbReference type="EMBL" id="EJX00343.1"/>
    </source>
</evidence>
<dbReference type="SMART" id="SM00739">
    <property type="entry name" value="KOW"/>
    <property type="match status" value="1"/>
</dbReference>
<dbReference type="InterPro" id="IPR005824">
    <property type="entry name" value="KOW"/>
</dbReference>
<feature type="domain" description="KOW" evidence="1">
    <location>
        <begin position="57"/>
        <end position="84"/>
    </location>
</feature>
<dbReference type="Gene3D" id="2.30.30.30">
    <property type="match status" value="1"/>
</dbReference>
<dbReference type="InterPro" id="IPR014722">
    <property type="entry name" value="Rib_uL2_dom2"/>
</dbReference>
<accession>J9GEX5</accession>
<dbReference type="Pfam" id="PF00467">
    <property type="entry name" value="KOW"/>
    <property type="match status" value="1"/>
</dbReference>
<reference evidence="2" key="1">
    <citation type="journal article" date="2012" name="PLoS ONE">
        <title>Gene sets for utilization of primary and secondary nutrition supplies in the distal gut of endangered iberian lynx.</title>
        <authorList>
            <person name="Alcaide M."/>
            <person name="Messina E."/>
            <person name="Richter M."/>
            <person name="Bargiela R."/>
            <person name="Peplies J."/>
            <person name="Huws S.A."/>
            <person name="Newbold C.J."/>
            <person name="Golyshin P.N."/>
            <person name="Simon M.A."/>
            <person name="Lopez G."/>
            <person name="Yakimov M.M."/>
            <person name="Ferrer M."/>
        </authorList>
    </citation>
    <scope>NUCLEOTIDE SEQUENCE</scope>
</reference>
<dbReference type="InterPro" id="IPR008991">
    <property type="entry name" value="Translation_prot_SH3-like_sf"/>
</dbReference>
<dbReference type="SUPFAM" id="SSF50104">
    <property type="entry name" value="Translation proteins SH3-like domain"/>
    <property type="match status" value="1"/>
</dbReference>
<dbReference type="AlphaFoldDB" id="J9GEX5"/>
<organism evidence="2">
    <name type="scientific">gut metagenome</name>
    <dbReference type="NCBI Taxonomy" id="749906"/>
    <lineage>
        <taxon>unclassified sequences</taxon>
        <taxon>metagenomes</taxon>
        <taxon>organismal metagenomes</taxon>
    </lineage>
</organism>
<evidence type="ECO:0000259" key="1">
    <source>
        <dbReference type="SMART" id="SM00739"/>
    </source>
</evidence>
<sequence>MGDPHNNLLTFYYDHFATNTYGKNPPLTVRESEMRNFIRLTSINNEHIRLVHPDQCHFRSGDQVRITQGDFAGITGRVAKAVGEQRVIVELSHLCLVATAYIPTAFLEPIDSNTVRETMSLIDGV</sequence>
<protein>
    <recommendedName>
        <fullName evidence="1">KOW domain-containing protein</fullName>
    </recommendedName>
</protein>
<comment type="caution">
    <text evidence="2">The sequence shown here is derived from an EMBL/GenBank/DDBJ whole genome shotgun (WGS) entry which is preliminary data.</text>
</comment>
<dbReference type="EMBL" id="AMCI01003424">
    <property type="protein sequence ID" value="EJX00343.1"/>
    <property type="molecule type" value="Genomic_DNA"/>
</dbReference>
<gene>
    <name evidence="2" type="ORF">EVA_11549</name>
</gene>